<dbReference type="PANTHER" id="PTHR36005:SF1">
    <property type="entry name" value="DNA LIGASE-LIKE PROTEIN"/>
    <property type="match status" value="1"/>
</dbReference>
<organism evidence="7 8">
    <name type="scientific">Musa troglodytarum</name>
    <name type="common">fe'i banana</name>
    <dbReference type="NCBI Taxonomy" id="320322"/>
    <lineage>
        <taxon>Eukaryota</taxon>
        <taxon>Viridiplantae</taxon>
        <taxon>Streptophyta</taxon>
        <taxon>Embryophyta</taxon>
        <taxon>Tracheophyta</taxon>
        <taxon>Spermatophyta</taxon>
        <taxon>Magnoliopsida</taxon>
        <taxon>Liliopsida</taxon>
        <taxon>Zingiberales</taxon>
        <taxon>Musaceae</taxon>
        <taxon>Musa</taxon>
    </lineage>
</organism>
<feature type="compositionally biased region" description="Basic and acidic residues" evidence="5">
    <location>
        <begin position="154"/>
        <end position="172"/>
    </location>
</feature>
<keyword evidence="2 4" id="KW-0479">Metal-binding</keyword>
<protein>
    <recommendedName>
        <fullName evidence="6">Cytochrome c domain-containing protein</fullName>
    </recommendedName>
</protein>
<dbReference type="PANTHER" id="PTHR36005">
    <property type="entry name" value="DNA LIGASE-LIKE PROTEIN"/>
    <property type="match status" value="1"/>
</dbReference>
<sequence>MEGSFDDDDLPLPRSQSVSPVSKPKLWRLKKAGQSGPRDIPTAGPVLSPSRAHAVEAPTMAATPASEESVPGSHVMETEMGPEPVLDPLFPDLARREPNYLEIEREKQGFDWGGESGSAGVQGAKGGYEDAKSAKKRLNSEEEGETTRQYKKNKSGEKPKESAREKRRLDKEREAELVRIHAESQRLLRETSNVSFTPSTMVRIPIPPLLEKIRQRKRELLEKYGYFNRPESANDSTSNKVDICHDFDLTRPENGRGDDEHLKENEFPHDRSLDVGEIGSIPTDCENDLHNQATNPNSEDANQTLNTDKEVISNHSDQSGEHNQLVYTTNALKDTLLSLPTSTPKLVSTDVFQENEEDDESDDDDVVNDLIATDFKEAPIDHESRNLLHQKWVEQQDTAATDNFLQRLRCGQKQKEPTFFHEEEGNEEFSEKSEEEESYNLPRTNAARKNAKLARQMVAQMYTDDQDAYVSSDDEEIERALTRQRLLRQNEESTFISLVDNGDSREFFGLIKKVNNASEPKKREKTITSDFDRLLMRGSSNSSSKDQMEKQHRKPSSAKFNGSQVKSTSTSKTEVDTSSGPSLFAILQQSSISSDKQRMNSKMPSGDKLSETRIANHFSAFRLRSQSCATHWHHKPERILSRFDLDLVTPVRVLPARTMRQPLCLVSTCCNSSCCFRPKDWLKRREAAPLRQEQGGGTPGGVMERVATPLVAATAILALSAPAAYGQSISNGAALFQKACIGCHDMGGNILQPGATLFMKDLQRNGVATEEGIYDITYYGKGRMPASSLLLPLYCLQLKHE</sequence>
<dbReference type="GO" id="GO:0046872">
    <property type="term" value="F:metal ion binding"/>
    <property type="evidence" value="ECO:0007669"/>
    <property type="project" value="UniProtKB-KW"/>
</dbReference>
<evidence type="ECO:0000256" key="5">
    <source>
        <dbReference type="SAM" id="MobiDB-lite"/>
    </source>
</evidence>
<feature type="compositionally biased region" description="Acidic residues" evidence="5">
    <location>
        <begin position="424"/>
        <end position="438"/>
    </location>
</feature>
<dbReference type="Pfam" id="PF13442">
    <property type="entry name" value="Cytochrome_CBB3"/>
    <property type="match status" value="1"/>
</dbReference>
<dbReference type="EMBL" id="CP097504">
    <property type="protein sequence ID" value="URD85630.1"/>
    <property type="molecule type" value="Genomic_DNA"/>
</dbReference>
<feature type="compositionally biased region" description="Basic and acidic residues" evidence="5">
    <location>
        <begin position="93"/>
        <end position="109"/>
    </location>
</feature>
<feature type="compositionally biased region" description="Polar residues" evidence="5">
    <location>
        <begin position="558"/>
        <end position="578"/>
    </location>
</feature>
<feature type="domain" description="Cytochrome c" evidence="6">
    <location>
        <begin position="727"/>
        <end position="801"/>
    </location>
</feature>
<feature type="compositionally biased region" description="Acidic residues" evidence="5">
    <location>
        <begin position="1"/>
        <end position="10"/>
    </location>
</feature>
<dbReference type="Gene3D" id="1.10.760.10">
    <property type="entry name" value="Cytochrome c-like domain"/>
    <property type="match status" value="1"/>
</dbReference>
<evidence type="ECO:0000313" key="8">
    <source>
        <dbReference type="Proteomes" id="UP001055439"/>
    </source>
</evidence>
<dbReference type="InterPro" id="IPR009056">
    <property type="entry name" value="Cyt_c-like_dom"/>
</dbReference>
<reference evidence="7" key="1">
    <citation type="submission" date="2022-05" db="EMBL/GenBank/DDBJ databases">
        <title>The Musa troglodytarum L. genome provides insights into the mechanism of non-climacteric behaviour and enrichment of carotenoids.</title>
        <authorList>
            <person name="Wang J."/>
        </authorList>
    </citation>
    <scope>NUCLEOTIDE SEQUENCE</scope>
    <source>
        <tissue evidence="7">Leaf</tissue>
    </source>
</reference>
<feature type="region of interest" description="Disordered" evidence="5">
    <location>
        <begin position="518"/>
        <end position="578"/>
    </location>
</feature>
<dbReference type="Proteomes" id="UP001055439">
    <property type="component" value="Chromosome 2"/>
</dbReference>
<dbReference type="FunFam" id="1.10.760.10:FF:000021">
    <property type="entry name" value="Cytochrome c6, chloroplastic"/>
    <property type="match status" value="1"/>
</dbReference>
<dbReference type="PROSITE" id="PS51007">
    <property type="entry name" value="CYTC"/>
    <property type="match status" value="1"/>
</dbReference>
<feature type="compositionally biased region" description="Basic and acidic residues" evidence="5">
    <location>
        <begin position="519"/>
        <end position="535"/>
    </location>
</feature>
<dbReference type="SUPFAM" id="SSF46626">
    <property type="entry name" value="Cytochrome c"/>
    <property type="match status" value="1"/>
</dbReference>
<proteinExistence type="predicted"/>
<dbReference type="GO" id="GO:0020037">
    <property type="term" value="F:heme binding"/>
    <property type="evidence" value="ECO:0007669"/>
    <property type="project" value="InterPro"/>
</dbReference>
<name>A0A9E7EX57_9LILI</name>
<evidence type="ECO:0000313" key="7">
    <source>
        <dbReference type="EMBL" id="URD85630.1"/>
    </source>
</evidence>
<evidence type="ECO:0000256" key="4">
    <source>
        <dbReference type="PROSITE-ProRule" id="PRU00433"/>
    </source>
</evidence>
<keyword evidence="3 4" id="KW-0408">Iron</keyword>
<feature type="region of interest" description="Disordered" evidence="5">
    <location>
        <begin position="251"/>
        <end position="276"/>
    </location>
</feature>
<gene>
    <name evidence="7" type="ORF">MUK42_26768</name>
</gene>
<feature type="region of interest" description="Disordered" evidence="5">
    <location>
        <begin position="415"/>
        <end position="444"/>
    </location>
</feature>
<dbReference type="GO" id="GO:0009055">
    <property type="term" value="F:electron transfer activity"/>
    <property type="evidence" value="ECO:0007669"/>
    <property type="project" value="InterPro"/>
</dbReference>
<feature type="compositionally biased region" description="Basic and acidic residues" evidence="5">
    <location>
        <begin position="251"/>
        <end position="274"/>
    </location>
</feature>
<keyword evidence="1 4" id="KW-0349">Heme</keyword>
<dbReference type="InterPro" id="IPR036909">
    <property type="entry name" value="Cyt_c-like_dom_sf"/>
</dbReference>
<evidence type="ECO:0000259" key="6">
    <source>
        <dbReference type="PROSITE" id="PS51007"/>
    </source>
</evidence>
<dbReference type="OrthoDB" id="1919305at2759"/>
<evidence type="ECO:0000256" key="3">
    <source>
        <dbReference type="ARBA" id="ARBA00023004"/>
    </source>
</evidence>
<feature type="region of interest" description="Disordered" evidence="5">
    <location>
        <begin position="1"/>
        <end position="172"/>
    </location>
</feature>
<evidence type="ECO:0000256" key="2">
    <source>
        <dbReference type="ARBA" id="ARBA00022723"/>
    </source>
</evidence>
<evidence type="ECO:0000256" key="1">
    <source>
        <dbReference type="ARBA" id="ARBA00022617"/>
    </source>
</evidence>
<accession>A0A9E7EX57</accession>
<keyword evidence="8" id="KW-1185">Reference proteome</keyword>
<dbReference type="AlphaFoldDB" id="A0A9E7EX57"/>